<evidence type="ECO:0000256" key="1">
    <source>
        <dbReference type="ARBA" id="ARBA00004141"/>
    </source>
</evidence>
<feature type="transmembrane region" description="Helical" evidence="7">
    <location>
        <begin position="645"/>
        <end position="662"/>
    </location>
</feature>
<dbReference type="EMBL" id="UFQT01000396">
    <property type="protein sequence ID" value="SSX23965.1"/>
    <property type="molecule type" value="Genomic_DNA"/>
</dbReference>
<keyword evidence="6 7" id="KW-0472">Membrane</keyword>
<gene>
    <name evidence="9" type="primary">CSON009876</name>
</gene>
<evidence type="ECO:0000256" key="2">
    <source>
        <dbReference type="ARBA" id="ARBA00006528"/>
    </source>
</evidence>
<keyword evidence="5 7" id="KW-1133">Transmembrane helix</keyword>
<evidence type="ECO:0000256" key="6">
    <source>
        <dbReference type="ARBA" id="ARBA00023136"/>
    </source>
</evidence>
<keyword evidence="4" id="KW-0813">Transport</keyword>
<keyword evidence="8" id="KW-0732">Signal</keyword>
<feature type="signal peptide" evidence="8">
    <location>
        <begin position="1"/>
        <end position="21"/>
    </location>
</feature>
<evidence type="ECO:0000256" key="4">
    <source>
        <dbReference type="ARBA" id="ARBA00022847"/>
    </source>
</evidence>
<feature type="transmembrane region" description="Helical" evidence="7">
    <location>
        <begin position="576"/>
        <end position="598"/>
    </location>
</feature>
<dbReference type="InterPro" id="IPR038770">
    <property type="entry name" value="Na+/solute_symporter_sf"/>
</dbReference>
<feature type="transmembrane region" description="Helical" evidence="7">
    <location>
        <begin position="544"/>
        <end position="570"/>
    </location>
</feature>
<feature type="transmembrane region" description="Helical" evidence="7">
    <location>
        <begin position="142"/>
        <end position="162"/>
    </location>
</feature>
<dbReference type="InterPro" id="IPR002657">
    <property type="entry name" value="BilAc:Na_symport/Acr3"/>
</dbReference>
<organism evidence="9">
    <name type="scientific">Culicoides sonorensis</name>
    <name type="common">Biting midge</name>
    <dbReference type="NCBI Taxonomy" id="179676"/>
    <lineage>
        <taxon>Eukaryota</taxon>
        <taxon>Metazoa</taxon>
        <taxon>Ecdysozoa</taxon>
        <taxon>Arthropoda</taxon>
        <taxon>Hexapoda</taxon>
        <taxon>Insecta</taxon>
        <taxon>Pterygota</taxon>
        <taxon>Neoptera</taxon>
        <taxon>Endopterygota</taxon>
        <taxon>Diptera</taxon>
        <taxon>Nematocera</taxon>
        <taxon>Chironomoidea</taxon>
        <taxon>Ceratopogonidae</taxon>
        <taxon>Ceratopogoninae</taxon>
        <taxon>Culicoides</taxon>
        <taxon>Monoculicoides</taxon>
    </lineage>
</organism>
<accession>A0A336M142</accession>
<feature type="transmembrane region" description="Helical" evidence="7">
    <location>
        <begin position="767"/>
        <end position="787"/>
    </location>
</feature>
<dbReference type="Pfam" id="PF01758">
    <property type="entry name" value="SBF"/>
    <property type="match status" value="2"/>
</dbReference>
<sequence length="825" mass="91442">MNSSSIFVSIFIVISIQSVTGSVNSEISWKATFNPHKVQTIMDSSNFTTLTLENIPPELIVNEVAEMQLVSQFPDRVGVDEKFQEIKVLQNTWNGNLTVRGVFLGRSEVYVELKVPGRNETERANEVLDIVVTRHKRVIDNVFQGAVGLLAAFMTINFGAALDLENVKRILVKPVGPCIGFVGQFLFMPLVAYGLGLIFFSKTPEWALALFFIGTCPGGLISNLWTMILNGNFDLSISMTAISTFAMFGMMPLWLFTLGKTIFDKAKIEVPYLQITIFASALLIPLGIGILIQFYLPRVRKFLVKILKVGCLIALIFFIVLASYTNSYLFQLFSWRILSAGLGLPLCGSIFAYIIAKMLRQPPADCLTIFIETGIQNAGIAIYLLQLLKMFQPVGAVTWKATFNPQKVQTIMDSMNYTTLTLENIPPELTVNEVAEMQLVSQFPDRVGVDGKFQEIKVLQNAWSGNLTVRGVFLGQSEVYVELKVPGQNKTERAKEVLDVVVTRHKRVIDHIFTGTVALLVSILYINFGAALDLDKVKGILVKPIGPCIGFVGQFVLMPLIAYGLGLWLFPQAPELALGLFFTGISPGGGASNVWTVILGGNMNLSICMTAISTFSMFGMMPLWLFTLGKTIFDKAKLQVPYMKITTFAIALIVPLGIGLLIQRYLPRVRRILVRILKPCSTMLILFIVIFAIYTNYYLFQLFSWEIIIAGLGLPWCGYIFAYILARVLTQSPPDCLAIAVETGIQNTGIAIYLLQVLEQPLADMTIVVPVSVAIMTPFPLLALYAVQKIRDCCNGREHLISLNDTENSTPIHSVNASTYKEELP</sequence>
<dbReference type="GO" id="GO:0015293">
    <property type="term" value="F:symporter activity"/>
    <property type="evidence" value="ECO:0007669"/>
    <property type="project" value="UniProtKB-KW"/>
</dbReference>
<dbReference type="PANTHER" id="PTHR10361">
    <property type="entry name" value="SODIUM-BILE ACID COTRANSPORTER"/>
    <property type="match status" value="1"/>
</dbReference>
<dbReference type="InterPro" id="IPR004710">
    <property type="entry name" value="Bilac:Na_transpt"/>
</dbReference>
<reference evidence="9" key="1">
    <citation type="submission" date="2018-07" db="EMBL/GenBank/DDBJ databases">
        <authorList>
            <person name="Quirk P.G."/>
            <person name="Krulwich T.A."/>
        </authorList>
    </citation>
    <scope>NUCLEOTIDE SEQUENCE</scope>
</reference>
<evidence type="ECO:0000256" key="7">
    <source>
        <dbReference type="SAM" id="Phobius"/>
    </source>
</evidence>
<feature type="transmembrane region" description="Helical" evidence="7">
    <location>
        <begin position="367"/>
        <end position="385"/>
    </location>
</feature>
<feature type="transmembrane region" description="Helical" evidence="7">
    <location>
        <begin position="707"/>
        <end position="725"/>
    </location>
</feature>
<dbReference type="VEuPathDB" id="VectorBase:CSON009876"/>
<evidence type="ECO:0000256" key="3">
    <source>
        <dbReference type="ARBA" id="ARBA00022692"/>
    </source>
</evidence>
<feature type="transmembrane region" description="Helical" evidence="7">
    <location>
        <begin position="605"/>
        <end position="625"/>
    </location>
</feature>
<feature type="transmembrane region" description="Helical" evidence="7">
    <location>
        <begin position="683"/>
        <end position="701"/>
    </location>
</feature>
<comment type="similarity">
    <text evidence="2">Belongs to the bile acid:sodium symporter (BASS) (TC 2.A.28) family.</text>
</comment>
<evidence type="ECO:0000313" key="9">
    <source>
        <dbReference type="EMBL" id="SSX23965.1"/>
    </source>
</evidence>
<feature type="transmembrane region" description="Helical" evidence="7">
    <location>
        <begin position="174"/>
        <end position="200"/>
    </location>
</feature>
<feature type="transmembrane region" description="Helical" evidence="7">
    <location>
        <begin position="306"/>
        <end position="325"/>
    </location>
</feature>
<dbReference type="PANTHER" id="PTHR10361:SF28">
    <property type="entry name" value="P3 PROTEIN-RELATED"/>
    <property type="match status" value="1"/>
</dbReference>
<keyword evidence="4" id="KW-0769">Symport</keyword>
<feature type="transmembrane region" description="Helical" evidence="7">
    <location>
        <begin position="275"/>
        <end position="294"/>
    </location>
</feature>
<dbReference type="AlphaFoldDB" id="A0A336M142"/>
<feature type="transmembrane region" description="Helical" evidence="7">
    <location>
        <begin position="512"/>
        <end position="532"/>
    </location>
</feature>
<keyword evidence="3 7" id="KW-0812">Transmembrane</keyword>
<evidence type="ECO:0000256" key="8">
    <source>
        <dbReference type="SAM" id="SignalP"/>
    </source>
</evidence>
<evidence type="ECO:0000256" key="5">
    <source>
        <dbReference type="ARBA" id="ARBA00022989"/>
    </source>
</evidence>
<name>A0A336M142_CULSO</name>
<feature type="transmembrane region" description="Helical" evidence="7">
    <location>
        <begin position="237"/>
        <end position="255"/>
    </location>
</feature>
<protein>
    <submittedName>
        <fullName evidence="9">CSON009876 protein</fullName>
    </submittedName>
</protein>
<feature type="transmembrane region" description="Helical" evidence="7">
    <location>
        <begin position="206"/>
        <end position="225"/>
    </location>
</feature>
<proteinExistence type="inferred from homology"/>
<feature type="chain" id="PRO_5016387532" evidence="8">
    <location>
        <begin position="22"/>
        <end position="825"/>
    </location>
</feature>
<dbReference type="GO" id="GO:0016020">
    <property type="term" value="C:membrane"/>
    <property type="evidence" value="ECO:0007669"/>
    <property type="project" value="UniProtKB-SubCell"/>
</dbReference>
<feature type="transmembrane region" description="Helical" evidence="7">
    <location>
        <begin position="337"/>
        <end position="355"/>
    </location>
</feature>
<comment type="subcellular location">
    <subcellularLocation>
        <location evidence="1">Membrane</location>
        <topology evidence="1">Multi-pass membrane protein</topology>
    </subcellularLocation>
</comment>
<dbReference type="Gene3D" id="1.20.1530.20">
    <property type="match status" value="2"/>
</dbReference>